<keyword evidence="3" id="KW-1185">Reference proteome</keyword>
<dbReference type="InterPro" id="IPR010987">
    <property type="entry name" value="Glutathione-S-Trfase_C-like"/>
</dbReference>
<dbReference type="SUPFAM" id="SSF52833">
    <property type="entry name" value="Thioredoxin-like"/>
    <property type="match status" value="1"/>
</dbReference>
<feature type="domain" description="GST C-terminal" evidence="1">
    <location>
        <begin position="160"/>
        <end position="284"/>
    </location>
</feature>
<evidence type="ECO:0000313" key="2">
    <source>
        <dbReference type="EMBL" id="WRQ89817.1"/>
    </source>
</evidence>
<dbReference type="PROSITE" id="PS50405">
    <property type="entry name" value="GST_CTER"/>
    <property type="match status" value="1"/>
</dbReference>
<dbReference type="SFLD" id="SFLDG01148">
    <property type="entry name" value="Xi_(cytGST)"/>
    <property type="match status" value="1"/>
</dbReference>
<dbReference type="CDD" id="cd03190">
    <property type="entry name" value="GST_C_Omega_like"/>
    <property type="match status" value="1"/>
</dbReference>
<dbReference type="GO" id="GO:0016491">
    <property type="term" value="F:oxidoreductase activity"/>
    <property type="evidence" value="ECO:0007669"/>
    <property type="project" value="UniProtKB-KW"/>
</dbReference>
<dbReference type="InterPro" id="IPR036249">
    <property type="entry name" value="Thioredoxin-like_sf"/>
</dbReference>
<dbReference type="RefSeq" id="WP_221032274.1">
    <property type="nucleotide sequence ID" value="NZ_CP139781.1"/>
</dbReference>
<dbReference type="EC" id="1.8.5.-" evidence="2"/>
<dbReference type="InterPro" id="IPR004045">
    <property type="entry name" value="Glutathione_S-Trfase_N"/>
</dbReference>
<reference evidence="2 3" key="1">
    <citation type="submission" date="2021-08" db="EMBL/GenBank/DDBJ databases">
        <authorList>
            <person name="Zhang D."/>
            <person name="Zhang A."/>
            <person name="Wang L."/>
        </authorList>
    </citation>
    <scope>NUCLEOTIDE SEQUENCE [LARGE SCALE GENOMIC DNA]</scope>
    <source>
        <strain evidence="2 3">WL0086</strain>
    </source>
</reference>
<dbReference type="Pfam" id="PF13409">
    <property type="entry name" value="GST_N_2"/>
    <property type="match status" value="1"/>
</dbReference>
<dbReference type="Gene3D" id="3.40.30.10">
    <property type="entry name" value="Glutaredoxin"/>
    <property type="match status" value="1"/>
</dbReference>
<reference evidence="2 3" key="2">
    <citation type="submission" date="2023-12" db="EMBL/GenBank/DDBJ databases">
        <title>Description of an unclassified Opitutus bacterium of Verrucomicrobiota.</title>
        <authorList>
            <person name="Zhang D.-F."/>
        </authorList>
    </citation>
    <scope>NUCLEOTIDE SEQUENCE [LARGE SCALE GENOMIC DNA]</scope>
    <source>
        <strain evidence="2 3">WL0086</strain>
    </source>
</reference>
<dbReference type="EMBL" id="CP139781">
    <property type="protein sequence ID" value="WRQ89817.1"/>
    <property type="molecule type" value="Genomic_DNA"/>
</dbReference>
<dbReference type="Pfam" id="PF13410">
    <property type="entry name" value="GST_C_2"/>
    <property type="match status" value="1"/>
</dbReference>
<dbReference type="SUPFAM" id="SSF47616">
    <property type="entry name" value="GST C-terminal domain-like"/>
    <property type="match status" value="1"/>
</dbReference>
<name>A0ABZ1CDR1_9BACT</name>
<dbReference type="PANTHER" id="PTHR32419:SF6">
    <property type="entry name" value="GLUTATHIONE S-TRANSFERASE OMEGA-LIKE 1-RELATED"/>
    <property type="match status" value="1"/>
</dbReference>
<dbReference type="PIRSF" id="PIRSF015753">
    <property type="entry name" value="GST"/>
    <property type="match status" value="1"/>
</dbReference>
<accession>A0ABZ1CDR1</accession>
<dbReference type="InterPro" id="IPR047047">
    <property type="entry name" value="GST_Omega-like_C"/>
</dbReference>
<evidence type="ECO:0000313" key="3">
    <source>
        <dbReference type="Proteomes" id="UP000738431"/>
    </source>
</evidence>
<gene>
    <name evidence="2" type="ORF">K1X11_010405</name>
</gene>
<organism evidence="2 3">
    <name type="scientific">Actomonas aquatica</name>
    <dbReference type="NCBI Taxonomy" id="2866162"/>
    <lineage>
        <taxon>Bacteria</taxon>
        <taxon>Pseudomonadati</taxon>
        <taxon>Verrucomicrobiota</taxon>
        <taxon>Opitutia</taxon>
        <taxon>Opitutales</taxon>
        <taxon>Opitutaceae</taxon>
        <taxon>Actomonas</taxon>
    </lineage>
</organism>
<dbReference type="InterPro" id="IPR016639">
    <property type="entry name" value="GST_Omega/GSH"/>
</dbReference>
<dbReference type="SFLD" id="SFLDG01206">
    <property type="entry name" value="Xi.1"/>
    <property type="match status" value="1"/>
</dbReference>
<dbReference type="Proteomes" id="UP000738431">
    <property type="component" value="Chromosome"/>
</dbReference>
<keyword evidence="2" id="KW-0560">Oxidoreductase</keyword>
<sequence length="315" mass="36023">MPKRSQFPDEQSDDGNFNRQEDAFRDWVRADGSSAYPAIAGRYHLYVCYACPWAHRIIIARELKGLQDAIGMTAVDPWRDDRGWAFRDGDGFSADPINDFQFLSEAYHATDAAYRGRFTVPVLWDKETKRIVTNSDDDLLRMFNSEFNAVARHPELDLCPVDYLDEIDRLNAIIYDKVNNGVYRAGFASEQAAYEKAVAPLFATLDALDDHLSRQRYLIGGRLTETDIRLFVTLVRFDAVYHGHFKCNLRRIVDYPALGAYLRDLYQHPGIADTVRIDHIKTHYYATHTEINPTAIVPVGPDLDFTTPANREHLA</sequence>
<dbReference type="PANTHER" id="PTHR32419">
    <property type="entry name" value="GLUTATHIONYL-HYDROQUINONE REDUCTASE"/>
    <property type="match status" value="1"/>
</dbReference>
<dbReference type="SFLD" id="SFLDS00019">
    <property type="entry name" value="Glutathione_Transferase_(cytos"/>
    <property type="match status" value="1"/>
</dbReference>
<dbReference type="InterPro" id="IPR036282">
    <property type="entry name" value="Glutathione-S-Trfase_C_sf"/>
</dbReference>
<proteinExistence type="predicted"/>
<evidence type="ECO:0000259" key="1">
    <source>
        <dbReference type="PROSITE" id="PS50405"/>
    </source>
</evidence>
<protein>
    <submittedName>
        <fullName evidence="2">Glutathione S-transferase family protein</fullName>
        <ecNumber evidence="2">1.8.5.-</ecNumber>
    </submittedName>
</protein>
<dbReference type="InterPro" id="IPR040079">
    <property type="entry name" value="Glutathione_S-Trfase"/>
</dbReference>
<dbReference type="Gene3D" id="1.20.1050.10">
    <property type="match status" value="1"/>
</dbReference>